<gene>
    <name evidence="4 7" type="primary">mutL</name>
    <name evidence="7" type="ORF">EHE19_010070</name>
</gene>
<comment type="function">
    <text evidence="4">This protein is involved in the repair of mismatches in DNA. It is required for dam-dependent methyl-directed DNA mismatch repair. May act as a 'molecular matchmaker', a protein that promotes the formation of a stable complex between two or more DNA-binding proteins in an ATP-dependent manner without itself being part of a final effector complex.</text>
</comment>
<dbReference type="OrthoDB" id="9763467at2"/>
<dbReference type="SUPFAM" id="SSF54211">
    <property type="entry name" value="Ribosomal protein S5 domain 2-like"/>
    <property type="match status" value="1"/>
</dbReference>
<name>A0A4U7JIU4_9FIRM</name>
<sequence>MGKIIVLDENTSNKIAAGEVVERPASVIKELVENSIDAGATSISVDIKNGGISYIKVTDNGSGMDEDDVEIAFERHATSKIKRAEDLDSIITMGFRGEALASIAAVSSVELQTKTASSTYGMYVHVVGGVFKEVRQTGCPVGTTFIVKDLFFNTPARYKFLKKDSTEATYISDTISRIALGNPNIAFKLTSGKSTLVHTPGNNDLKSAIFSVYGKEILKELLEVDYQDERFKISGYVGKPESARANRNYQSLYINKRYVKSRTVSYAVEQAYSSILMKNKFPFFVLNIELNPGLVDANVHPAKMDVRFADESYLSRAIYMAVSKALNSSSLFNPVSVPAKDRELFKIKITYTKKEYIQEQLIKQKYTMNEADDFTAGTIATQSKPQISTDTPAIEQKKYIQPQYSEFAAPKEKAAALNDISNNVIDKSHEIRMFTKALEPLAKKDIIKNVKDVSESTEKENAGHREIIANASQYISGNYNVNQDMTCNDNKISENCDKNSYNSIDTLVCKDLKSEAENNTDGISDITSKDNSNQSLLTENDRTNSLVSIEKEHKDYNSEIRDDIKKTYIKKTYNEETYNTDTLSDSDSEKTQLELADMKYIGQAFSTYIILQNGNELVLVDQHAAHERIIFEKLKTKFETQENTTQLLLEPVVIQLQAFELESIKSNIELFNKIGFVFEDFGNNSIILRGIPYLMEGYSPKEIFLELADKIQESVKPVNTPVADEMIHTIACKAAIKANKKLDDKEVHQLLTELANTGRRYTCPHGRPTIVRLTKYEIEKMFKRII</sequence>
<dbReference type="Gene3D" id="3.30.1370.100">
    <property type="entry name" value="MutL, C-terminal domain, regulatory subdomain"/>
    <property type="match status" value="1"/>
</dbReference>
<accession>A0A4U7JIU4</accession>
<dbReference type="InterPro" id="IPR014790">
    <property type="entry name" value="MutL_C"/>
</dbReference>
<dbReference type="SUPFAM" id="SSF118116">
    <property type="entry name" value="DNA mismatch repair protein MutL"/>
    <property type="match status" value="1"/>
</dbReference>
<evidence type="ECO:0000256" key="4">
    <source>
        <dbReference type="HAMAP-Rule" id="MF_00149"/>
    </source>
</evidence>
<dbReference type="InterPro" id="IPR002099">
    <property type="entry name" value="MutL/Mlh/PMS"/>
</dbReference>
<keyword evidence="3 4" id="KW-0234">DNA repair</keyword>
<evidence type="ECO:0000256" key="2">
    <source>
        <dbReference type="ARBA" id="ARBA00022763"/>
    </source>
</evidence>
<dbReference type="KEGG" id="rher:EHE19_010070"/>
<dbReference type="SMART" id="SM00853">
    <property type="entry name" value="MutL_C"/>
    <property type="match status" value="1"/>
</dbReference>
<dbReference type="FunFam" id="3.30.565.10:FF:000003">
    <property type="entry name" value="DNA mismatch repair endonuclease MutL"/>
    <property type="match status" value="1"/>
</dbReference>
<evidence type="ECO:0000259" key="6">
    <source>
        <dbReference type="SMART" id="SM01340"/>
    </source>
</evidence>
<evidence type="ECO:0000313" key="8">
    <source>
        <dbReference type="Proteomes" id="UP000306409"/>
    </source>
</evidence>
<dbReference type="InterPro" id="IPR036890">
    <property type="entry name" value="HATPase_C_sf"/>
</dbReference>
<dbReference type="GO" id="GO:0005524">
    <property type="term" value="F:ATP binding"/>
    <property type="evidence" value="ECO:0007669"/>
    <property type="project" value="InterPro"/>
</dbReference>
<dbReference type="Gene3D" id="3.30.565.10">
    <property type="entry name" value="Histidine kinase-like ATPase, C-terminal domain"/>
    <property type="match status" value="1"/>
</dbReference>
<dbReference type="InterPro" id="IPR013507">
    <property type="entry name" value="DNA_mismatch_S5_2-like"/>
</dbReference>
<dbReference type="HAMAP" id="MF_00149">
    <property type="entry name" value="DNA_mis_repair"/>
    <property type="match status" value="1"/>
</dbReference>
<dbReference type="InterPro" id="IPR038973">
    <property type="entry name" value="MutL/Mlh/Pms-like"/>
</dbReference>
<dbReference type="GO" id="GO:0004519">
    <property type="term" value="F:endonuclease activity"/>
    <property type="evidence" value="ECO:0007669"/>
    <property type="project" value="UniProtKB-KW"/>
</dbReference>
<keyword evidence="8" id="KW-1185">Reference proteome</keyword>
<dbReference type="Gene3D" id="3.30.1540.20">
    <property type="entry name" value="MutL, C-terminal domain, dimerisation subdomain"/>
    <property type="match status" value="1"/>
</dbReference>
<dbReference type="InterPro" id="IPR020568">
    <property type="entry name" value="Ribosomal_Su5_D2-typ_SF"/>
</dbReference>
<keyword evidence="7" id="KW-0378">Hydrolase</keyword>
<evidence type="ECO:0000256" key="1">
    <source>
        <dbReference type="ARBA" id="ARBA00006082"/>
    </source>
</evidence>
<dbReference type="Pfam" id="PF13589">
    <property type="entry name" value="HATPase_c_3"/>
    <property type="match status" value="1"/>
</dbReference>
<dbReference type="Gene3D" id="3.30.230.10">
    <property type="match status" value="1"/>
</dbReference>
<comment type="similarity">
    <text evidence="1 4">Belongs to the DNA mismatch repair MutL/HexB family.</text>
</comment>
<evidence type="ECO:0000259" key="5">
    <source>
        <dbReference type="SMART" id="SM00853"/>
    </source>
</evidence>
<dbReference type="InterPro" id="IPR042120">
    <property type="entry name" value="MutL_C_dimsub"/>
</dbReference>
<keyword evidence="2 4" id="KW-0227">DNA damage</keyword>
<evidence type="ECO:0000313" key="7">
    <source>
        <dbReference type="EMBL" id="QNU65289.1"/>
    </source>
</evidence>
<dbReference type="Pfam" id="PF08676">
    <property type="entry name" value="MutL_C"/>
    <property type="match status" value="1"/>
</dbReference>
<dbReference type="PROSITE" id="PS00058">
    <property type="entry name" value="DNA_MISMATCH_REPAIR_1"/>
    <property type="match status" value="1"/>
</dbReference>
<feature type="domain" description="MutL C-terminal dimerisation" evidence="5">
    <location>
        <begin position="600"/>
        <end position="742"/>
    </location>
</feature>
<keyword evidence="7" id="KW-0540">Nuclease</keyword>
<dbReference type="SMART" id="SM01340">
    <property type="entry name" value="DNA_mis_repair"/>
    <property type="match status" value="1"/>
</dbReference>
<dbReference type="InterPro" id="IPR042121">
    <property type="entry name" value="MutL_C_regsub"/>
</dbReference>
<dbReference type="InterPro" id="IPR020667">
    <property type="entry name" value="DNA_mismatch_repair_MutL"/>
</dbReference>
<proteinExistence type="inferred from homology"/>
<dbReference type="PANTHER" id="PTHR10073">
    <property type="entry name" value="DNA MISMATCH REPAIR PROTEIN MLH, PMS, MUTL"/>
    <property type="match status" value="1"/>
</dbReference>
<dbReference type="Proteomes" id="UP000306409">
    <property type="component" value="Chromosome"/>
</dbReference>
<keyword evidence="7" id="KW-0255">Endonuclease</keyword>
<dbReference type="NCBIfam" id="TIGR00585">
    <property type="entry name" value="mutl"/>
    <property type="match status" value="1"/>
</dbReference>
<dbReference type="GO" id="GO:0140664">
    <property type="term" value="F:ATP-dependent DNA damage sensor activity"/>
    <property type="evidence" value="ECO:0007669"/>
    <property type="project" value="InterPro"/>
</dbReference>
<dbReference type="AlphaFoldDB" id="A0A4U7JIU4"/>
<dbReference type="EMBL" id="CP061336">
    <property type="protein sequence ID" value="QNU65289.1"/>
    <property type="molecule type" value="Genomic_DNA"/>
</dbReference>
<dbReference type="InterPro" id="IPR037198">
    <property type="entry name" value="MutL_C_sf"/>
</dbReference>
<dbReference type="GO" id="GO:0032300">
    <property type="term" value="C:mismatch repair complex"/>
    <property type="evidence" value="ECO:0007669"/>
    <property type="project" value="InterPro"/>
</dbReference>
<feature type="domain" description="DNA mismatch repair protein S5" evidence="6">
    <location>
        <begin position="209"/>
        <end position="327"/>
    </location>
</feature>
<dbReference type="GO" id="GO:0030983">
    <property type="term" value="F:mismatched DNA binding"/>
    <property type="evidence" value="ECO:0007669"/>
    <property type="project" value="InterPro"/>
</dbReference>
<dbReference type="Pfam" id="PF01119">
    <property type="entry name" value="DNA_mis_repair"/>
    <property type="match status" value="1"/>
</dbReference>
<dbReference type="InterPro" id="IPR014721">
    <property type="entry name" value="Ribsml_uS5_D2-typ_fold_subgr"/>
</dbReference>
<reference evidence="7 8" key="1">
    <citation type="submission" date="2020-09" db="EMBL/GenBank/DDBJ databases">
        <title>Characterization and genome sequencing of Ruminiclostridium sp. nov. MA18.</title>
        <authorList>
            <person name="Rettenmaier R."/>
            <person name="Kowollik M.-L."/>
            <person name="Liebl W."/>
            <person name="Zverlov V."/>
        </authorList>
    </citation>
    <scope>NUCLEOTIDE SEQUENCE [LARGE SCALE GENOMIC DNA]</scope>
    <source>
        <strain evidence="7 8">MA18</strain>
    </source>
</reference>
<organism evidence="7 8">
    <name type="scientific">Ruminiclostridium herbifermentans</name>
    <dbReference type="NCBI Taxonomy" id="2488810"/>
    <lineage>
        <taxon>Bacteria</taxon>
        <taxon>Bacillati</taxon>
        <taxon>Bacillota</taxon>
        <taxon>Clostridia</taxon>
        <taxon>Eubacteriales</taxon>
        <taxon>Oscillospiraceae</taxon>
        <taxon>Ruminiclostridium</taxon>
    </lineage>
</organism>
<dbReference type="InterPro" id="IPR014762">
    <property type="entry name" value="DNA_mismatch_repair_CS"/>
</dbReference>
<protein>
    <recommendedName>
        <fullName evidence="4">DNA mismatch repair protein MutL</fullName>
    </recommendedName>
</protein>
<dbReference type="GO" id="GO:0006298">
    <property type="term" value="P:mismatch repair"/>
    <property type="evidence" value="ECO:0007669"/>
    <property type="project" value="UniProtKB-UniRule"/>
</dbReference>
<evidence type="ECO:0000256" key="3">
    <source>
        <dbReference type="ARBA" id="ARBA00023204"/>
    </source>
</evidence>
<dbReference type="CDD" id="cd00782">
    <property type="entry name" value="MutL_Trans"/>
    <property type="match status" value="1"/>
</dbReference>
<dbReference type="GO" id="GO:0016887">
    <property type="term" value="F:ATP hydrolysis activity"/>
    <property type="evidence" value="ECO:0007669"/>
    <property type="project" value="InterPro"/>
</dbReference>
<dbReference type="PANTHER" id="PTHR10073:SF12">
    <property type="entry name" value="DNA MISMATCH REPAIR PROTEIN MLH1"/>
    <property type="match status" value="1"/>
</dbReference>
<dbReference type="SUPFAM" id="SSF55874">
    <property type="entry name" value="ATPase domain of HSP90 chaperone/DNA topoisomerase II/histidine kinase"/>
    <property type="match status" value="1"/>
</dbReference>
<dbReference type="CDD" id="cd16926">
    <property type="entry name" value="HATPase_MutL-MLH-PMS-like"/>
    <property type="match status" value="1"/>
</dbReference>
<dbReference type="RefSeq" id="WP_137696060.1">
    <property type="nucleotide sequence ID" value="NZ_CP061336.1"/>
</dbReference>